<sequence length="89" mass="9453">MKTKFFNYAFPLAAALIGLTSAASTSSIGSSTTAPIMGYKQIDNENVCEPIQQCSNSGNFDCTASSDNSQLYERSSGTCLVPLKRDTAN</sequence>
<dbReference type="Proteomes" id="UP001595719">
    <property type="component" value="Unassembled WGS sequence"/>
</dbReference>
<comment type="caution">
    <text evidence="2">The sequence shown here is derived from an EMBL/GenBank/DDBJ whole genome shotgun (WGS) entry which is preliminary data.</text>
</comment>
<gene>
    <name evidence="2" type="ORF">ACFOY0_03905</name>
</gene>
<accession>A0ABV8W4G4</accession>
<feature type="signal peptide" evidence="1">
    <location>
        <begin position="1"/>
        <end position="22"/>
    </location>
</feature>
<name>A0ABV8W4G4_9FLAO</name>
<evidence type="ECO:0000313" key="3">
    <source>
        <dbReference type="Proteomes" id="UP001595719"/>
    </source>
</evidence>
<keyword evidence="3" id="KW-1185">Reference proteome</keyword>
<organism evidence="2 3">
    <name type="scientific">Flavobacterium quisquiliarum</name>
    <dbReference type="NCBI Taxonomy" id="1834436"/>
    <lineage>
        <taxon>Bacteria</taxon>
        <taxon>Pseudomonadati</taxon>
        <taxon>Bacteroidota</taxon>
        <taxon>Flavobacteriia</taxon>
        <taxon>Flavobacteriales</taxon>
        <taxon>Flavobacteriaceae</taxon>
        <taxon>Flavobacterium</taxon>
    </lineage>
</organism>
<evidence type="ECO:0008006" key="4">
    <source>
        <dbReference type="Google" id="ProtNLM"/>
    </source>
</evidence>
<evidence type="ECO:0000256" key="1">
    <source>
        <dbReference type="SAM" id="SignalP"/>
    </source>
</evidence>
<proteinExistence type="predicted"/>
<dbReference type="EMBL" id="JBHSCO010000001">
    <property type="protein sequence ID" value="MFC4390131.1"/>
    <property type="molecule type" value="Genomic_DNA"/>
</dbReference>
<reference evidence="3" key="1">
    <citation type="journal article" date="2019" name="Int. J. Syst. Evol. Microbiol.">
        <title>The Global Catalogue of Microorganisms (GCM) 10K type strain sequencing project: providing services to taxonomists for standard genome sequencing and annotation.</title>
        <authorList>
            <consortium name="The Broad Institute Genomics Platform"/>
            <consortium name="The Broad Institute Genome Sequencing Center for Infectious Disease"/>
            <person name="Wu L."/>
            <person name="Ma J."/>
        </authorList>
    </citation>
    <scope>NUCLEOTIDE SEQUENCE [LARGE SCALE GENOMIC DNA]</scope>
    <source>
        <strain evidence="3">CGMCC 1.15345</strain>
    </source>
</reference>
<dbReference type="RefSeq" id="WP_219071584.1">
    <property type="nucleotide sequence ID" value="NZ_JBHSCO010000001.1"/>
</dbReference>
<keyword evidence="1" id="KW-0732">Signal</keyword>
<feature type="chain" id="PRO_5047421129" description="Secreted protein" evidence="1">
    <location>
        <begin position="23"/>
        <end position="89"/>
    </location>
</feature>
<evidence type="ECO:0000313" key="2">
    <source>
        <dbReference type="EMBL" id="MFC4390131.1"/>
    </source>
</evidence>
<protein>
    <recommendedName>
        <fullName evidence="4">Secreted protein</fullName>
    </recommendedName>
</protein>